<dbReference type="EMBL" id="JWJG01000028">
    <property type="protein sequence ID" value="KIF83213.1"/>
    <property type="molecule type" value="Genomic_DNA"/>
</dbReference>
<evidence type="ECO:0000313" key="2">
    <source>
        <dbReference type="EMBL" id="KIF83213.1"/>
    </source>
</evidence>
<name>A0A0C1Y8F5_9BURK</name>
<keyword evidence="3" id="KW-1185">Reference proteome</keyword>
<reference evidence="2 3" key="1">
    <citation type="submission" date="2014-12" db="EMBL/GenBank/DDBJ databases">
        <title>Denitrispirillum autotrophicum gen. nov., sp. nov., Denitrifying, Facultatively Autotrophic Bacteria Isolated from Rice Paddy Soil.</title>
        <authorList>
            <person name="Ishii S."/>
            <person name="Ashida N."/>
            <person name="Ohno H."/>
            <person name="Otsuka S."/>
            <person name="Yokota A."/>
            <person name="Senoo K."/>
        </authorList>
    </citation>
    <scope>NUCLEOTIDE SEQUENCE [LARGE SCALE GENOMIC DNA]</scope>
    <source>
        <strain evidence="2 3">TSA66</strain>
    </source>
</reference>
<dbReference type="OrthoDB" id="8778457at2"/>
<accession>A0A0C1Y8F5</accession>
<keyword evidence="1" id="KW-0472">Membrane</keyword>
<keyword evidence="1" id="KW-0812">Transmembrane</keyword>
<evidence type="ECO:0000256" key="1">
    <source>
        <dbReference type="SAM" id="Phobius"/>
    </source>
</evidence>
<sequence>MNKQPDDKKQNLLATFGKAYSGPLTHVALSAVSAWMIVTGIKGLLGFTVNRQTALADLAGIALVIGLLRWSRLRQGSK</sequence>
<dbReference type="RefSeq" id="WP_040041840.1">
    <property type="nucleotide sequence ID" value="NZ_JWJG01000028.1"/>
</dbReference>
<keyword evidence="1" id="KW-1133">Transmembrane helix</keyword>
<dbReference type="Proteomes" id="UP000031572">
    <property type="component" value="Unassembled WGS sequence"/>
</dbReference>
<protein>
    <submittedName>
        <fullName evidence="2">Uncharacterized protein</fullName>
    </submittedName>
</protein>
<evidence type="ECO:0000313" key="3">
    <source>
        <dbReference type="Proteomes" id="UP000031572"/>
    </source>
</evidence>
<proteinExistence type="predicted"/>
<dbReference type="AlphaFoldDB" id="A0A0C1Y8F5"/>
<comment type="caution">
    <text evidence="2">The sequence shown here is derived from an EMBL/GenBank/DDBJ whole genome shotgun (WGS) entry which is preliminary data.</text>
</comment>
<feature type="transmembrane region" description="Helical" evidence="1">
    <location>
        <begin position="53"/>
        <end position="70"/>
    </location>
</feature>
<organism evidence="2 3">
    <name type="scientific">Noviherbaspirillum autotrophicum</name>
    <dbReference type="NCBI Taxonomy" id="709839"/>
    <lineage>
        <taxon>Bacteria</taxon>
        <taxon>Pseudomonadati</taxon>
        <taxon>Pseudomonadota</taxon>
        <taxon>Betaproteobacteria</taxon>
        <taxon>Burkholderiales</taxon>
        <taxon>Oxalobacteraceae</taxon>
        <taxon>Noviherbaspirillum</taxon>
    </lineage>
</organism>
<dbReference type="STRING" id="709839.TSA66_24065"/>
<feature type="transmembrane region" description="Helical" evidence="1">
    <location>
        <begin position="20"/>
        <end position="41"/>
    </location>
</feature>
<gene>
    <name evidence="2" type="ORF">TSA66_24065</name>
</gene>